<dbReference type="Proteomes" id="UP000003490">
    <property type="component" value="Unassembled WGS sequence"/>
</dbReference>
<sequence length="41" mass="4695">MLNRPGYPLESMRRISEGSLPLEKFLIWTAAGGKKSFSRIR</sequence>
<dbReference type="HOGENOM" id="CLU_3268072_0_0_9"/>
<dbReference type="AlphaFoldDB" id="A7VW36"/>
<evidence type="ECO:0000313" key="1">
    <source>
        <dbReference type="EMBL" id="EDO59983.1"/>
    </source>
</evidence>
<evidence type="ECO:0000313" key="2">
    <source>
        <dbReference type="Proteomes" id="UP000003490"/>
    </source>
</evidence>
<organism evidence="1 2">
    <name type="scientific">[Clostridium] leptum DSM 753</name>
    <dbReference type="NCBI Taxonomy" id="428125"/>
    <lineage>
        <taxon>Bacteria</taxon>
        <taxon>Bacillati</taxon>
        <taxon>Bacillota</taxon>
        <taxon>Clostridia</taxon>
        <taxon>Eubacteriales</taxon>
        <taxon>Oscillospiraceae</taxon>
        <taxon>Oscillospiraceae incertae sedis</taxon>
    </lineage>
</organism>
<name>A7VW36_9FIRM</name>
<dbReference type="EMBL" id="ABCB02000020">
    <property type="protein sequence ID" value="EDO59983.1"/>
    <property type="molecule type" value="Genomic_DNA"/>
</dbReference>
<reference evidence="1 2" key="2">
    <citation type="submission" date="2007-08" db="EMBL/GenBank/DDBJ databases">
        <authorList>
            <person name="Fulton L."/>
            <person name="Clifton S."/>
            <person name="Fulton B."/>
            <person name="Xu J."/>
            <person name="Minx P."/>
            <person name="Pepin K.H."/>
            <person name="Johnson M."/>
            <person name="Thiruvilangam P."/>
            <person name="Bhonagiri V."/>
            <person name="Nash W.E."/>
            <person name="Wang C."/>
            <person name="Mardis E.R."/>
            <person name="Wilson R.K."/>
        </authorList>
    </citation>
    <scope>NUCLEOTIDE SEQUENCE [LARGE SCALE GENOMIC DNA]</scope>
    <source>
        <strain evidence="1 2">DSM 753</strain>
    </source>
</reference>
<comment type="caution">
    <text evidence="1">The sequence shown here is derived from an EMBL/GenBank/DDBJ whole genome shotgun (WGS) entry which is preliminary data.</text>
</comment>
<protein>
    <submittedName>
        <fullName evidence="1">Uncharacterized protein</fullName>
    </submittedName>
</protein>
<gene>
    <name evidence="1" type="ORF">CLOLEP_02800</name>
</gene>
<accession>A7VW36</accession>
<proteinExistence type="predicted"/>
<reference evidence="1 2" key="1">
    <citation type="submission" date="2007-08" db="EMBL/GenBank/DDBJ databases">
        <title>Draft genome sequence of Clostridium leptum (DSM 753).</title>
        <authorList>
            <person name="Sudarsanam P."/>
            <person name="Ley R."/>
            <person name="Guruge J."/>
            <person name="Turnbaugh P.J."/>
            <person name="Mahowald M."/>
            <person name="Liep D."/>
            <person name="Gordon J."/>
        </authorList>
    </citation>
    <scope>NUCLEOTIDE SEQUENCE [LARGE SCALE GENOMIC DNA]</scope>
    <source>
        <strain evidence="1 2">DSM 753</strain>
    </source>
</reference>